<protein>
    <submittedName>
        <fullName evidence="1">Uncharacterized protein</fullName>
    </submittedName>
</protein>
<dbReference type="AlphaFoldDB" id="A0A392TTU6"/>
<dbReference type="EMBL" id="LXQA010638873">
    <property type="protein sequence ID" value="MCI63536.1"/>
    <property type="molecule type" value="Genomic_DNA"/>
</dbReference>
<accession>A0A392TTU6</accession>
<comment type="caution">
    <text evidence="1">The sequence shown here is derived from an EMBL/GenBank/DDBJ whole genome shotgun (WGS) entry which is preliminary data.</text>
</comment>
<name>A0A392TTU6_9FABA</name>
<evidence type="ECO:0000313" key="1">
    <source>
        <dbReference type="EMBL" id="MCI63536.1"/>
    </source>
</evidence>
<organism evidence="1 2">
    <name type="scientific">Trifolium medium</name>
    <dbReference type="NCBI Taxonomy" id="97028"/>
    <lineage>
        <taxon>Eukaryota</taxon>
        <taxon>Viridiplantae</taxon>
        <taxon>Streptophyta</taxon>
        <taxon>Embryophyta</taxon>
        <taxon>Tracheophyta</taxon>
        <taxon>Spermatophyta</taxon>
        <taxon>Magnoliopsida</taxon>
        <taxon>eudicotyledons</taxon>
        <taxon>Gunneridae</taxon>
        <taxon>Pentapetalae</taxon>
        <taxon>rosids</taxon>
        <taxon>fabids</taxon>
        <taxon>Fabales</taxon>
        <taxon>Fabaceae</taxon>
        <taxon>Papilionoideae</taxon>
        <taxon>50 kb inversion clade</taxon>
        <taxon>NPAAA clade</taxon>
        <taxon>Hologalegina</taxon>
        <taxon>IRL clade</taxon>
        <taxon>Trifolieae</taxon>
        <taxon>Trifolium</taxon>
    </lineage>
</organism>
<dbReference type="Proteomes" id="UP000265520">
    <property type="component" value="Unassembled WGS sequence"/>
</dbReference>
<reference evidence="1 2" key="1">
    <citation type="journal article" date="2018" name="Front. Plant Sci.">
        <title>Red Clover (Trifolium pratense) and Zigzag Clover (T. medium) - A Picture of Genomic Similarities and Differences.</title>
        <authorList>
            <person name="Dluhosova J."/>
            <person name="Istvanek J."/>
            <person name="Nedelnik J."/>
            <person name="Repkova J."/>
        </authorList>
    </citation>
    <scope>NUCLEOTIDE SEQUENCE [LARGE SCALE GENOMIC DNA]</scope>
    <source>
        <strain evidence="2">cv. 10/8</strain>
        <tissue evidence="1">Leaf</tissue>
    </source>
</reference>
<proteinExistence type="predicted"/>
<keyword evidence="2" id="KW-1185">Reference proteome</keyword>
<evidence type="ECO:0000313" key="2">
    <source>
        <dbReference type="Proteomes" id="UP000265520"/>
    </source>
</evidence>
<feature type="non-terminal residue" evidence="1">
    <location>
        <position position="1"/>
    </location>
</feature>
<sequence length="30" mass="3397">PFLRPEPQIWAFVAERGIASLSERLASARQ</sequence>